<feature type="region of interest" description="Disordered" evidence="1">
    <location>
        <begin position="366"/>
        <end position="394"/>
    </location>
</feature>
<feature type="domain" description="Arrestin C-terminal-like" evidence="2">
    <location>
        <begin position="670"/>
        <end position="888"/>
    </location>
</feature>
<gene>
    <name evidence="3" type="ORF">DCS_03626</name>
</gene>
<comment type="caution">
    <text evidence="3">The sequence shown here is derived from an EMBL/GenBank/DDBJ whole genome shotgun (WGS) entry which is preliminary data.</text>
</comment>
<feature type="region of interest" description="Disordered" evidence="1">
    <location>
        <begin position="1040"/>
        <end position="1098"/>
    </location>
</feature>
<keyword evidence="4" id="KW-1185">Reference proteome</keyword>
<dbReference type="InterPro" id="IPR050357">
    <property type="entry name" value="Arrestin_domain-protein"/>
</dbReference>
<feature type="compositionally biased region" description="Polar residues" evidence="1">
    <location>
        <begin position="105"/>
        <end position="117"/>
    </location>
</feature>
<evidence type="ECO:0000259" key="2">
    <source>
        <dbReference type="SMART" id="SM01017"/>
    </source>
</evidence>
<dbReference type="GeneID" id="63716269"/>
<dbReference type="InterPro" id="IPR014752">
    <property type="entry name" value="Arrestin-like_C"/>
</dbReference>
<feature type="region of interest" description="Disordered" evidence="1">
    <location>
        <begin position="747"/>
        <end position="796"/>
    </location>
</feature>
<proteinExistence type="predicted"/>
<feature type="region of interest" description="Disordered" evidence="1">
    <location>
        <begin position="26"/>
        <end position="131"/>
    </location>
</feature>
<dbReference type="SMART" id="SM01017">
    <property type="entry name" value="Arrestin_C"/>
    <property type="match status" value="1"/>
</dbReference>
<feature type="compositionally biased region" description="Low complexity" evidence="1">
    <location>
        <begin position="303"/>
        <end position="339"/>
    </location>
</feature>
<dbReference type="STRING" id="98403.A0A151GHP8"/>
<dbReference type="GO" id="GO:0070086">
    <property type="term" value="P:ubiquitin-dependent endocytosis"/>
    <property type="evidence" value="ECO:0007669"/>
    <property type="project" value="TreeGrafter"/>
</dbReference>
<evidence type="ECO:0000313" key="3">
    <source>
        <dbReference type="EMBL" id="KYK56624.1"/>
    </source>
</evidence>
<dbReference type="InterPro" id="IPR011022">
    <property type="entry name" value="Arrestin_C-like"/>
</dbReference>
<organism evidence="3 4">
    <name type="scientific">Drechmeria coniospora</name>
    <name type="common">Nematophagous fungus</name>
    <name type="synonym">Meria coniospora</name>
    <dbReference type="NCBI Taxonomy" id="98403"/>
    <lineage>
        <taxon>Eukaryota</taxon>
        <taxon>Fungi</taxon>
        <taxon>Dikarya</taxon>
        <taxon>Ascomycota</taxon>
        <taxon>Pezizomycotina</taxon>
        <taxon>Sordariomycetes</taxon>
        <taxon>Hypocreomycetidae</taxon>
        <taxon>Hypocreales</taxon>
        <taxon>Ophiocordycipitaceae</taxon>
        <taxon>Drechmeria</taxon>
    </lineage>
</organism>
<name>A0A151GHP8_DRECN</name>
<dbReference type="AlphaFoldDB" id="A0A151GHP8"/>
<dbReference type="InParanoid" id="A0A151GHP8"/>
<dbReference type="EMBL" id="LAYC01000002">
    <property type="protein sequence ID" value="KYK56624.1"/>
    <property type="molecule type" value="Genomic_DNA"/>
</dbReference>
<reference evidence="3 4" key="1">
    <citation type="journal article" date="2016" name="Sci. Rep.">
        <title>Insights into Adaptations to a Near-Obligate Nematode Endoparasitic Lifestyle from the Finished Genome of Drechmeria coniospora.</title>
        <authorList>
            <person name="Zhang L."/>
            <person name="Zhou Z."/>
            <person name="Guo Q."/>
            <person name="Fokkens L."/>
            <person name="Miskei M."/>
            <person name="Pocsi I."/>
            <person name="Zhang W."/>
            <person name="Chen M."/>
            <person name="Wang L."/>
            <person name="Sun Y."/>
            <person name="Donzelli B.G."/>
            <person name="Gibson D.M."/>
            <person name="Nelson D.R."/>
            <person name="Luo J.G."/>
            <person name="Rep M."/>
            <person name="Liu H."/>
            <person name="Yang S."/>
            <person name="Wang J."/>
            <person name="Krasnoff S.B."/>
            <person name="Xu Y."/>
            <person name="Molnar I."/>
            <person name="Lin M."/>
        </authorList>
    </citation>
    <scope>NUCLEOTIDE SEQUENCE [LARGE SCALE GENOMIC DNA]</scope>
    <source>
        <strain evidence="3 4">ARSEF 6962</strain>
    </source>
</reference>
<protein>
    <recommendedName>
        <fullName evidence="2">Arrestin C-terminal-like domain-containing protein</fullName>
    </recommendedName>
</protein>
<feature type="region of interest" description="Disordered" evidence="1">
    <location>
        <begin position="275"/>
        <end position="351"/>
    </location>
</feature>
<dbReference type="Pfam" id="PF02752">
    <property type="entry name" value="Arrestin_C"/>
    <property type="match status" value="1"/>
</dbReference>
<dbReference type="Proteomes" id="UP000076580">
    <property type="component" value="Chromosome 02"/>
</dbReference>
<dbReference type="GO" id="GO:0031625">
    <property type="term" value="F:ubiquitin protein ligase binding"/>
    <property type="evidence" value="ECO:0007669"/>
    <property type="project" value="TreeGrafter"/>
</dbReference>
<dbReference type="GO" id="GO:0005829">
    <property type="term" value="C:cytosol"/>
    <property type="evidence" value="ECO:0007669"/>
    <property type="project" value="TreeGrafter"/>
</dbReference>
<dbReference type="PANTHER" id="PTHR11188">
    <property type="entry name" value="ARRESTIN DOMAIN CONTAINING PROTEIN"/>
    <property type="match status" value="1"/>
</dbReference>
<dbReference type="PANTHER" id="PTHR11188:SF174">
    <property type="entry name" value="ARRESTIN-RELATED TRAFFICKING ADAPTER 10-RELATED"/>
    <property type="match status" value="1"/>
</dbReference>
<dbReference type="GO" id="GO:0030674">
    <property type="term" value="F:protein-macromolecule adaptor activity"/>
    <property type="evidence" value="ECO:0007669"/>
    <property type="project" value="TreeGrafter"/>
</dbReference>
<evidence type="ECO:0000256" key="1">
    <source>
        <dbReference type="SAM" id="MobiDB-lite"/>
    </source>
</evidence>
<dbReference type="RefSeq" id="XP_040655976.1">
    <property type="nucleotide sequence ID" value="XM_040800943.1"/>
</dbReference>
<dbReference type="Gene3D" id="2.60.40.640">
    <property type="match status" value="1"/>
</dbReference>
<evidence type="ECO:0000313" key="4">
    <source>
        <dbReference type="Proteomes" id="UP000076580"/>
    </source>
</evidence>
<feature type="compositionally biased region" description="Low complexity" evidence="1">
    <location>
        <begin position="366"/>
        <end position="375"/>
    </location>
</feature>
<feature type="compositionally biased region" description="Low complexity" evidence="1">
    <location>
        <begin position="36"/>
        <end position="57"/>
    </location>
</feature>
<sequence length="1098" mass="116596">MPASTHPGRSRNGNWIIANSGNVYYRTDGNTHHGPSHGQPQSQAQAQSQAHAQGQPHGRPPTFADGGCFPAPLIGPRRSRPHSIHITTYPPGYVPRELRPRSGRSRSQTLKVRTNSRAAAEQHRRSIAAMPSAAAVPSAATMPSAAAGASSAAARHHAAAADLATPTSPTTAGTHDSYGYANTTTTTSSALSPYATAPANSYFPSAAVSTNADNTTAASAAAAAAARATDPPPPVVAAKHSLARPTVLSKLLQSFSSKRSSAASPQVAAAAAAADASRQLVPPPPAYDDVIPNPEYHPLRIDSTGAAPVTTATPSTATTTANSSSSSSSFYAGNAYSPTSPSPSPSSPSNVVNLADAGGLAMAAAPAPAVPRGAPDTSSSVAPIPRSRNRNSIMSVRSTKSAVASLGAAADVSKPVASGSGVACSILLAEPNVFLSGFSHDSNVQRGEQSGTALLRGRLQLKVSKNVKLKAIQLKLVGRARTDWPEGIPPLKQDVFEEESLRTQVLTFFNAMNDGWETEYGDQCSYRLRAVPADAAAPPLPAGPLLSSSASAVQQRSGLSARELKRLSLQSVHTRSFGKGDHGTTATQAKGYKVFYPGVYDYTFELPIDHHQLETTKLRYGSVRWELHATVDRAGAFKPNLHGMKEVSIVRLPDQMSLETTEPISISRQWEDQLHYDIVISGKSFPIGSKIPIAFKLTPLAKVQVHKIKVYVTESVEYWTNDRRVARKDPGRKILLVEKSAGKPLDPTWASSEINTVRGGEPSAESRREAREVAQRRRITDAARRRTSPEPLPEPAANLLGDLDLGLESMWGSTEIEANVQIPTCEMMAKNKDLALHPDCSWKNVNVYHWIKIVMRISRPDHEDPTGTRRRHFEISIDSPFTVLNCRATHANTNLPAYAGPTCQPSPFQAACGCPDSASVMTDISPSSSTGTLAGGASVDHLPVFPQSAHLPHGGALGDAGPAQHASHGLGIQGEPRPIHLMRAPSFDPPAFDDDVAPPPAIVVERPDAATPPPHYDAVVGTPSVDGLADYFSRLANHGLRDEDSASDSDEQPPRILNRSGRVNVLHPRTPGGRMPSRSMEISRPQFLTTLPMRSDEV</sequence>
<feature type="compositionally biased region" description="Basic and acidic residues" evidence="1">
    <location>
        <begin position="764"/>
        <end position="788"/>
    </location>
</feature>
<accession>A0A151GHP8</accession>
<feature type="region of interest" description="Disordered" evidence="1">
    <location>
        <begin position="944"/>
        <end position="999"/>
    </location>
</feature>